<dbReference type="AlphaFoldDB" id="X0PC88"/>
<dbReference type="RefSeq" id="WP_035181426.1">
    <property type="nucleotide sequence ID" value="NZ_AZFY01000012.1"/>
</dbReference>
<evidence type="ECO:0000259" key="5">
    <source>
        <dbReference type="PROSITE" id="PS50978"/>
    </source>
</evidence>
<comment type="subcellular location">
    <subcellularLocation>
        <location evidence="1">Cell envelope</location>
    </subcellularLocation>
</comment>
<dbReference type="OrthoDB" id="2329522at2"/>
<evidence type="ECO:0000313" key="7">
    <source>
        <dbReference type="EMBL" id="KRM12340.1"/>
    </source>
</evidence>
<proteinExistence type="predicted"/>
<reference evidence="7 9" key="2">
    <citation type="journal article" date="2015" name="Genome Announc.">
        <title>Expanding the biotechnology potential of lactobacilli through comparative genomics of 213 strains and associated genera.</title>
        <authorList>
            <person name="Sun Z."/>
            <person name="Harris H.M."/>
            <person name="McCann A."/>
            <person name="Guo C."/>
            <person name="Argimon S."/>
            <person name="Zhang W."/>
            <person name="Yang X."/>
            <person name="Jeffery I.B."/>
            <person name="Cooney J.C."/>
            <person name="Kagawa T.F."/>
            <person name="Liu W."/>
            <person name="Song Y."/>
            <person name="Salvetti E."/>
            <person name="Wrobel A."/>
            <person name="Rasinkangas P."/>
            <person name="Parkhill J."/>
            <person name="Rea M.C."/>
            <person name="O'Sullivan O."/>
            <person name="Ritari J."/>
            <person name="Douillard F.P."/>
            <person name="Paul Ross R."/>
            <person name="Yang R."/>
            <person name="Briner A.E."/>
            <person name="Felis G.E."/>
            <person name="de Vos W.M."/>
            <person name="Barrangou R."/>
            <person name="Klaenhammer T.R."/>
            <person name="Caufield P.W."/>
            <person name="Cui Y."/>
            <person name="Zhang H."/>
            <person name="O'Toole P.W."/>
        </authorList>
    </citation>
    <scope>NUCLEOTIDE SEQUENCE [LARGE SCALE GENOMIC DNA]</scope>
    <source>
        <strain evidence="7 9">DSM 18382</strain>
    </source>
</reference>
<dbReference type="EMBL" id="BAKI01000071">
    <property type="protein sequence ID" value="GAF38089.1"/>
    <property type="molecule type" value="Genomic_DNA"/>
</dbReference>
<keyword evidence="4" id="KW-0472">Membrane</keyword>
<keyword evidence="9" id="KW-1185">Reference proteome</keyword>
<dbReference type="SMART" id="SM00725">
    <property type="entry name" value="NEAT"/>
    <property type="match status" value="1"/>
</dbReference>
<feature type="region of interest" description="Disordered" evidence="3">
    <location>
        <begin position="154"/>
        <end position="264"/>
    </location>
</feature>
<sequence>MKLINRKSWLFLLTFLVALLGVTATVSAKAISYKALRYGTNKTSIASGYFVKPATVSVKNHKYVVTMQIKTAKSLSSFPVAVNWVNGEKPKNVRKVKDRSGNSHYYYSFTTTNLHKRINAKLAIDVPKVYKAHHLISFKFNTAGLPKLSHHAATLSPKTSTSSSHTQKVASKTTKSASKRSPVKKQTATSLPKKTSNSTKQTNRVKQTPSTHSTSQSTAPKKSANASSQASSSASSASQKPVTKAAQSQTHKSESKPDHSKSRTPWIVGGVVAVVAVAGVGSWLIYRH</sequence>
<keyword evidence="4" id="KW-0812">Transmembrane</keyword>
<keyword evidence="4" id="KW-1133">Transmembrane helix</keyword>
<dbReference type="GO" id="GO:0030313">
    <property type="term" value="C:cell envelope"/>
    <property type="evidence" value="ECO:0007669"/>
    <property type="project" value="UniProtKB-SubCell"/>
</dbReference>
<feature type="domain" description="NEAT" evidence="5">
    <location>
        <begin position="24"/>
        <end position="158"/>
    </location>
</feature>
<comment type="caution">
    <text evidence="6">The sequence shown here is derived from an EMBL/GenBank/DDBJ whole genome shotgun (WGS) entry which is preliminary data.</text>
</comment>
<organism evidence="6 8">
    <name type="scientific">Lentilactobacillus farraginis DSM 18382 = JCM 14108</name>
    <dbReference type="NCBI Taxonomy" id="1423743"/>
    <lineage>
        <taxon>Bacteria</taxon>
        <taxon>Bacillati</taxon>
        <taxon>Bacillota</taxon>
        <taxon>Bacilli</taxon>
        <taxon>Lactobacillales</taxon>
        <taxon>Lactobacillaceae</taxon>
        <taxon>Lentilactobacillus</taxon>
    </lineage>
</organism>
<gene>
    <name evidence="7" type="ORF">FD41_GL000337</name>
    <name evidence="6" type="ORF">JCM14108_3191</name>
</gene>
<dbReference type="InterPro" id="IPR037250">
    <property type="entry name" value="NEAT_dom_sf"/>
</dbReference>
<dbReference type="PATRIC" id="fig|1423743.5.peg.349"/>
<accession>X0PC88</accession>
<feature type="transmembrane region" description="Helical" evidence="4">
    <location>
        <begin position="266"/>
        <end position="286"/>
    </location>
</feature>
<dbReference type="InterPro" id="IPR006635">
    <property type="entry name" value="NEAT_dom"/>
</dbReference>
<dbReference type="SUPFAM" id="SSF158911">
    <property type="entry name" value="NEAT domain-like"/>
    <property type="match status" value="1"/>
</dbReference>
<name>X0PC88_9LACO</name>
<dbReference type="STRING" id="1423743.FD41_GL000337"/>
<evidence type="ECO:0000313" key="6">
    <source>
        <dbReference type="EMBL" id="GAF38089.1"/>
    </source>
</evidence>
<feature type="compositionally biased region" description="Polar residues" evidence="3">
    <location>
        <begin position="156"/>
        <end position="169"/>
    </location>
</feature>
<evidence type="ECO:0000256" key="2">
    <source>
        <dbReference type="ARBA" id="ARBA00022729"/>
    </source>
</evidence>
<dbReference type="EMBL" id="AZFY01000012">
    <property type="protein sequence ID" value="KRM12340.1"/>
    <property type="molecule type" value="Genomic_DNA"/>
</dbReference>
<dbReference type="PROSITE" id="PS50978">
    <property type="entry name" value="NEAT"/>
    <property type="match status" value="1"/>
</dbReference>
<protein>
    <submittedName>
        <fullName evidence="6">Cell surface protein</fullName>
    </submittedName>
</protein>
<dbReference type="Proteomes" id="UP000019488">
    <property type="component" value="Unassembled WGS sequence"/>
</dbReference>
<keyword evidence="2" id="KW-0732">Signal</keyword>
<evidence type="ECO:0000256" key="4">
    <source>
        <dbReference type="SAM" id="Phobius"/>
    </source>
</evidence>
<evidence type="ECO:0000256" key="1">
    <source>
        <dbReference type="ARBA" id="ARBA00004196"/>
    </source>
</evidence>
<dbReference type="Gene3D" id="2.60.40.1850">
    <property type="match status" value="1"/>
</dbReference>
<evidence type="ECO:0000256" key="3">
    <source>
        <dbReference type="SAM" id="MobiDB-lite"/>
    </source>
</evidence>
<evidence type="ECO:0000313" key="9">
    <source>
        <dbReference type="Proteomes" id="UP000051966"/>
    </source>
</evidence>
<dbReference type="Proteomes" id="UP000051966">
    <property type="component" value="Unassembled WGS sequence"/>
</dbReference>
<feature type="compositionally biased region" description="Basic and acidic residues" evidence="3">
    <location>
        <begin position="251"/>
        <end position="261"/>
    </location>
</feature>
<dbReference type="CDD" id="cd06920">
    <property type="entry name" value="NEAT"/>
    <property type="match status" value="1"/>
</dbReference>
<reference evidence="6" key="1">
    <citation type="journal article" date="2014" name="Genome Announc.">
        <title>Draft Genome Sequences of Two Lactobacillus Strains, L. farraginis JCM 14108T and L. composti JCM 14202T, Isolated from Compost of Distilled Shochu Residue.</title>
        <authorList>
            <person name="Yuki M."/>
            <person name="Oshima K."/>
            <person name="Suda W."/>
            <person name="Kitahara M."/>
            <person name="Kitamura K."/>
            <person name="Iida T."/>
            <person name="Hattori M."/>
            <person name="Ohkuma M."/>
        </authorList>
    </citation>
    <scope>NUCLEOTIDE SEQUENCE [LARGE SCALE GENOMIC DNA]</scope>
    <source>
        <strain evidence="6">JCM 14108</strain>
    </source>
</reference>
<feature type="compositionally biased region" description="Low complexity" evidence="3">
    <location>
        <begin position="207"/>
        <end position="239"/>
    </location>
</feature>
<evidence type="ECO:0000313" key="8">
    <source>
        <dbReference type="Proteomes" id="UP000019488"/>
    </source>
</evidence>
<feature type="compositionally biased region" description="Polar residues" evidence="3">
    <location>
        <begin position="184"/>
        <end position="206"/>
    </location>
</feature>
<dbReference type="Pfam" id="PF05031">
    <property type="entry name" value="NEAT"/>
    <property type="match status" value="1"/>
</dbReference>
<dbReference type="eggNOG" id="COG5386">
    <property type="taxonomic scope" value="Bacteria"/>
</dbReference>